<organism evidence="1 2">
    <name type="scientific">Penicillium atrosanguineum</name>
    <dbReference type="NCBI Taxonomy" id="1132637"/>
    <lineage>
        <taxon>Eukaryota</taxon>
        <taxon>Fungi</taxon>
        <taxon>Dikarya</taxon>
        <taxon>Ascomycota</taxon>
        <taxon>Pezizomycotina</taxon>
        <taxon>Eurotiomycetes</taxon>
        <taxon>Eurotiomycetidae</taxon>
        <taxon>Eurotiales</taxon>
        <taxon>Aspergillaceae</taxon>
        <taxon>Penicillium</taxon>
    </lineage>
</organism>
<proteinExistence type="predicted"/>
<dbReference type="PANTHER" id="PTHR37540:SF5">
    <property type="entry name" value="TRANSCRIPTION FACTOR DOMAIN-CONTAINING PROTEIN"/>
    <property type="match status" value="1"/>
</dbReference>
<accession>A0A9W9GXF9</accession>
<name>A0A9W9GXF9_9EURO</name>
<dbReference type="OrthoDB" id="5386330at2759"/>
<dbReference type="AlphaFoldDB" id="A0A9W9GXF9"/>
<keyword evidence="2" id="KW-1185">Reference proteome</keyword>
<comment type="caution">
    <text evidence="1">The sequence shown here is derived from an EMBL/GenBank/DDBJ whole genome shotgun (WGS) entry which is preliminary data.</text>
</comment>
<reference evidence="1" key="1">
    <citation type="submission" date="2022-12" db="EMBL/GenBank/DDBJ databases">
        <authorList>
            <person name="Petersen C."/>
        </authorList>
    </citation>
    <scope>NUCLEOTIDE SEQUENCE</scope>
    <source>
        <strain evidence="1">IBT 21472</strain>
    </source>
</reference>
<gene>
    <name evidence="1" type="ORF">N7476_007954</name>
</gene>
<dbReference type="InterPro" id="IPR021858">
    <property type="entry name" value="Fun_TF"/>
</dbReference>
<evidence type="ECO:0000313" key="1">
    <source>
        <dbReference type="EMBL" id="KAJ5307298.1"/>
    </source>
</evidence>
<dbReference type="Pfam" id="PF11951">
    <property type="entry name" value="Fungal_trans_2"/>
    <property type="match status" value="1"/>
</dbReference>
<dbReference type="Proteomes" id="UP001147746">
    <property type="component" value="Unassembled WGS sequence"/>
</dbReference>
<sequence length="593" mass="65577">MANVEPFAADTKKVNRFVKRTTPHSIGKYGGERGVSVREHQRPAVLGSKGIDYCTRISYEKAATRQCTGMTDDNELGYEGLEMVLQGDMAIYRPKTTSSPATYSENNSSIHRWLIAHQTIPQSTLDGSVDPFGTTGAGLEKKEAILLDFFSKGVFPRIFPLCDLNQTISAQKIWFMAAFADPASLHGILCLAALQMTEISAYFQPKESVALALRHRASAIEAVQKNLADPVKAISDMNIAAVFSLLCLEENLFSTSFSSLTGIKQDPAHLVAHAKGLKDMLRLRGGATGISSSKLLQHLIARYCVTRAGSTFDRKHLPPRGLTAQIYDSYPVSSTYYDEATSMADKCRKLGLNVSLINLVKSIDCLSRDSRDWMRTPNNHRFDLIDIQSMWVMLSGEVLECYLGLEESGTLTPLDGIVGLCLLLFVGLVVRARVMAFGGGTSLIWRLSKCLSEGGGESIEALRRTNLDVWVGVVLVLSPALHPDYERQMWAIYLGSMRCQKSAFKTSADLKKHLLKHSLWWPEKLDKFVDTIWDSTVDVWRRPEQVISGIAGVSFAGVTGVSRQPHATVKNPYVCGAPFDMYLTREDVGLFRT</sequence>
<evidence type="ECO:0000313" key="2">
    <source>
        <dbReference type="Proteomes" id="UP001147746"/>
    </source>
</evidence>
<reference evidence="1" key="2">
    <citation type="journal article" date="2023" name="IMA Fungus">
        <title>Comparative genomic study of the Penicillium genus elucidates a diverse pangenome and 15 lateral gene transfer events.</title>
        <authorList>
            <person name="Petersen C."/>
            <person name="Sorensen T."/>
            <person name="Nielsen M.R."/>
            <person name="Sondergaard T.E."/>
            <person name="Sorensen J.L."/>
            <person name="Fitzpatrick D.A."/>
            <person name="Frisvad J.C."/>
            <person name="Nielsen K.L."/>
        </authorList>
    </citation>
    <scope>NUCLEOTIDE SEQUENCE</scope>
    <source>
        <strain evidence="1">IBT 21472</strain>
    </source>
</reference>
<dbReference type="PANTHER" id="PTHR37540">
    <property type="entry name" value="TRANSCRIPTION FACTOR (ACR-2), PUTATIVE-RELATED-RELATED"/>
    <property type="match status" value="1"/>
</dbReference>
<protein>
    <submittedName>
        <fullName evidence="1">Uncharacterized protein</fullName>
    </submittedName>
</protein>
<dbReference type="EMBL" id="JAPZBO010000008">
    <property type="protein sequence ID" value="KAJ5307298.1"/>
    <property type="molecule type" value="Genomic_DNA"/>
</dbReference>